<evidence type="ECO:0000256" key="10">
    <source>
        <dbReference type="RuleBase" id="RU361207"/>
    </source>
</evidence>
<comment type="caution">
    <text evidence="11">The sequence shown here is derived from an EMBL/GenBank/DDBJ whole genome shotgun (WGS) entry which is preliminary data.</text>
</comment>
<dbReference type="PANTHER" id="PTHR32438:SF5">
    <property type="entry name" value="4-ALPHA-GLUCANOTRANSFERASE DPE1, CHLOROPLASTIC_AMYLOPLASTIC"/>
    <property type="match status" value="1"/>
</dbReference>
<dbReference type="EC" id="2.4.1.25" evidence="3 10"/>
<sequence>MSSDEDLRALAARAGIQTAWQDVHGERRELAPETLHAILRALGLPDDAREAQAQLDAMAQLLPPLLTLPCGNDGAAIPGATPGHHFRLRLEDGTQREGRLERGWSGEARLPALHEPGYHRLELDGGHCTIAAAPSRCMSLDELCGRQGARAWALAAQIHSLRRPGDMGIGDFGGVAALARAAAGRGACGVAVSPAHALFAADPGKYGPYAPSTRLFRNVLLADPSAALGHGASDTSVDDAELIDWHSAAQRKFARLRQLFESAADHPGFVEYRSEAGSALEQHARFEALHAAMLARDGSAWHWQHWPEEYRTPDSPGVQRFARDNPGEVAFHAFCQWLADRSCEAAQRAARDAGMAVGLIADLAVGTDGGGSHAWSRQQEILPDLTVGAPPDVFSPRGQDWGLTAFSPLQLRAGGFSAFLELLRAAFRHAGGVRVDHVMGLQRLWVVPPGMGPADGGYLTYPLDDMLRLLALESHRHRALVIGEDLGTVPEGFHARLDAAGVLGMRVLWFEQQPDGGFRPPRDWSAQAVAMTTTHDLPTVVGWWQGRDIVWREKLGLFPDPDLPRQEAARRGDDRSALWRAFLESGSATADEPPPDQPGPVLEAAMAHVGQANCALAILPMEDALGMVEQPNLPGTTEGHPNWRRRLPGEAAHLLDDPAVVTRLQAFASTRSAEG</sequence>
<evidence type="ECO:0000313" key="12">
    <source>
        <dbReference type="Proteomes" id="UP000600101"/>
    </source>
</evidence>
<dbReference type="GO" id="GO:0005975">
    <property type="term" value="P:carbohydrate metabolic process"/>
    <property type="evidence" value="ECO:0007669"/>
    <property type="project" value="InterPro"/>
</dbReference>
<proteinExistence type="inferred from homology"/>
<dbReference type="GO" id="GO:0004134">
    <property type="term" value="F:4-alpha-glucanotransferase activity"/>
    <property type="evidence" value="ECO:0007669"/>
    <property type="project" value="UniProtKB-EC"/>
</dbReference>
<comment type="catalytic activity">
    <reaction evidence="1 10">
        <text>Transfers a segment of a (1-&gt;4)-alpha-D-glucan to a new position in an acceptor, which may be glucose or a (1-&gt;4)-alpha-D-glucan.</text>
        <dbReference type="EC" id="2.4.1.25"/>
    </reaction>
</comment>
<dbReference type="PANTHER" id="PTHR32438">
    <property type="entry name" value="4-ALPHA-GLUCANOTRANSFERASE DPE1, CHLOROPLASTIC/AMYLOPLASTIC"/>
    <property type="match status" value="1"/>
</dbReference>
<evidence type="ECO:0000256" key="1">
    <source>
        <dbReference type="ARBA" id="ARBA00000439"/>
    </source>
</evidence>
<dbReference type="AlphaFoldDB" id="A0A9X0QZV6"/>
<dbReference type="NCBIfam" id="TIGR00217">
    <property type="entry name" value="malQ"/>
    <property type="match status" value="1"/>
</dbReference>
<comment type="similarity">
    <text evidence="2 10">Belongs to the disproportionating enzyme family.</text>
</comment>
<dbReference type="Proteomes" id="UP000600101">
    <property type="component" value="Unassembled WGS sequence"/>
</dbReference>
<dbReference type="SUPFAM" id="SSF51445">
    <property type="entry name" value="(Trans)glycosidases"/>
    <property type="match status" value="1"/>
</dbReference>
<evidence type="ECO:0000313" key="11">
    <source>
        <dbReference type="EMBL" id="MBC4016894.1"/>
    </source>
</evidence>
<keyword evidence="7 10" id="KW-0119">Carbohydrate metabolism</keyword>
<evidence type="ECO:0000256" key="9">
    <source>
        <dbReference type="ARBA" id="ARBA00031501"/>
    </source>
</evidence>
<dbReference type="RefSeq" id="WP_186771664.1">
    <property type="nucleotide sequence ID" value="NZ_JACOMF010000020.1"/>
</dbReference>
<evidence type="ECO:0000256" key="8">
    <source>
        <dbReference type="ARBA" id="ARBA00031423"/>
    </source>
</evidence>
<evidence type="ECO:0000256" key="6">
    <source>
        <dbReference type="ARBA" id="ARBA00022679"/>
    </source>
</evidence>
<dbReference type="Gene3D" id="3.20.20.80">
    <property type="entry name" value="Glycosidases"/>
    <property type="match status" value="1"/>
</dbReference>
<evidence type="ECO:0000256" key="5">
    <source>
        <dbReference type="ARBA" id="ARBA00022676"/>
    </source>
</evidence>
<evidence type="ECO:0000256" key="4">
    <source>
        <dbReference type="ARBA" id="ARBA00020295"/>
    </source>
</evidence>
<organism evidence="11 12">
    <name type="scientific">Siccirubricoccus deserti</name>
    <dbReference type="NCBI Taxonomy" id="2013562"/>
    <lineage>
        <taxon>Bacteria</taxon>
        <taxon>Pseudomonadati</taxon>
        <taxon>Pseudomonadota</taxon>
        <taxon>Alphaproteobacteria</taxon>
        <taxon>Acetobacterales</taxon>
        <taxon>Roseomonadaceae</taxon>
        <taxon>Siccirubricoccus</taxon>
    </lineage>
</organism>
<dbReference type="Pfam" id="PF02446">
    <property type="entry name" value="Glyco_hydro_77"/>
    <property type="match status" value="1"/>
</dbReference>
<dbReference type="EMBL" id="JACOMF010000020">
    <property type="protein sequence ID" value="MBC4016894.1"/>
    <property type="molecule type" value="Genomic_DNA"/>
</dbReference>
<dbReference type="InterPro" id="IPR017853">
    <property type="entry name" value="GH"/>
</dbReference>
<reference evidence="11" key="1">
    <citation type="submission" date="2020-08" db="EMBL/GenBank/DDBJ databases">
        <authorList>
            <person name="Hu Y."/>
            <person name="Nguyen S.V."/>
            <person name="Li F."/>
            <person name="Fanning S."/>
        </authorList>
    </citation>
    <scope>NUCLEOTIDE SEQUENCE</scope>
    <source>
        <strain evidence="11">SYSU D8009</strain>
    </source>
</reference>
<keyword evidence="12" id="KW-1185">Reference proteome</keyword>
<evidence type="ECO:0000256" key="7">
    <source>
        <dbReference type="ARBA" id="ARBA00023277"/>
    </source>
</evidence>
<accession>A0A9X0QZV6</accession>
<gene>
    <name evidence="11" type="primary">malQ</name>
    <name evidence="11" type="ORF">H7965_16355</name>
</gene>
<name>A0A9X0QZV6_9PROT</name>
<dbReference type="InterPro" id="IPR003385">
    <property type="entry name" value="Glyco_hydro_77"/>
</dbReference>
<evidence type="ECO:0000256" key="2">
    <source>
        <dbReference type="ARBA" id="ARBA00005684"/>
    </source>
</evidence>
<evidence type="ECO:0000256" key="3">
    <source>
        <dbReference type="ARBA" id="ARBA00012560"/>
    </source>
</evidence>
<keyword evidence="5 10" id="KW-0328">Glycosyltransferase</keyword>
<keyword evidence="6 10" id="KW-0808">Transferase</keyword>
<protein>
    <recommendedName>
        <fullName evidence="4 10">4-alpha-glucanotransferase</fullName>
        <ecNumber evidence="3 10">2.4.1.25</ecNumber>
    </recommendedName>
    <alternativeName>
        <fullName evidence="8 10">Amylomaltase</fullName>
    </alternativeName>
    <alternativeName>
        <fullName evidence="9 10">Disproportionating enzyme</fullName>
    </alternativeName>
</protein>